<dbReference type="InterPro" id="IPR046788">
    <property type="entry name" value="Methyltransf_35"/>
</dbReference>
<dbReference type="Pfam" id="PF20553">
    <property type="entry name" value="Methyltransf_35"/>
    <property type="match status" value="1"/>
</dbReference>
<dbReference type="EMBL" id="WTYX01000001">
    <property type="protein sequence ID" value="MXO90474.1"/>
    <property type="molecule type" value="Genomic_DNA"/>
</dbReference>
<keyword evidence="2" id="KW-1185">Reference proteome</keyword>
<dbReference type="RefSeq" id="WP_160603928.1">
    <property type="nucleotide sequence ID" value="NZ_WTYX01000001.1"/>
</dbReference>
<dbReference type="AlphaFoldDB" id="A0A844ZSK6"/>
<accession>A0A844ZSK6</accession>
<evidence type="ECO:0000313" key="2">
    <source>
        <dbReference type="Proteomes" id="UP000442714"/>
    </source>
</evidence>
<dbReference type="Proteomes" id="UP000442714">
    <property type="component" value="Unassembled WGS sequence"/>
</dbReference>
<reference evidence="1 2" key="1">
    <citation type="submission" date="2019-12" db="EMBL/GenBank/DDBJ databases">
        <title>Genomic-based taxomic classification of the family Erythrobacteraceae.</title>
        <authorList>
            <person name="Xu L."/>
        </authorList>
    </citation>
    <scope>NUCLEOTIDE SEQUENCE [LARGE SCALE GENOMIC DNA]</scope>
    <source>
        <strain evidence="1 2">KCTC 52763</strain>
    </source>
</reference>
<evidence type="ECO:0000313" key="1">
    <source>
        <dbReference type="EMBL" id="MXO90474.1"/>
    </source>
</evidence>
<name>A0A844ZSK6_9SPHN</name>
<sequence>MTKGNDVPYQLRPNKFIDRQIFLDLLQRTVGEVGSEKFLYISMGGKHLVDHESVYRRVGIRNLFAFDTEEWVVSRQLANCPNERVVCQKLSSSSLPSQIDDLLGLFDYAEKLIIWLDYTRPSERLSQLEELKQILEKCQPGDLVRITMNADPFGFRGDWRKQGYNSHSAFRAQKLKNQIASFFPNSINSITEEEIPVVLAKAIALAASKASASTKLDYHPVLGTTYADRQRMVTVSILVSELNATLSPAIKNWEFTPTSWDDLLDISAPDLSMKEKLHIDQHIEKDEAAILNSIKFQPAETSTEALRAISSYKLLHRYYPTFYAIGIQ</sequence>
<gene>
    <name evidence="1" type="ORF">GRI41_06545</name>
</gene>
<comment type="caution">
    <text evidence="1">The sequence shown here is derived from an EMBL/GenBank/DDBJ whole genome shotgun (WGS) entry which is preliminary data.</text>
</comment>
<organism evidence="1 2">
    <name type="scientific">Pontixanthobacter aquaemixtae</name>
    <dbReference type="NCBI Taxonomy" id="1958940"/>
    <lineage>
        <taxon>Bacteria</taxon>
        <taxon>Pseudomonadati</taxon>
        <taxon>Pseudomonadota</taxon>
        <taxon>Alphaproteobacteria</taxon>
        <taxon>Sphingomonadales</taxon>
        <taxon>Erythrobacteraceae</taxon>
        <taxon>Pontixanthobacter</taxon>
    </lineage>
</organism>
<proteinExistence type="predicted"/>
<dbReference type="OrthoDB" id="9181262at2"/>
<protein>
    <submittedName>
        <fullName evidence="1">Uncharacterized protein</fullName>
    </submittedName>
</protein>